<sequence>MLVQVDPETIESLLGHLGDGAAGAAAPIEDRHPRRGGQKFDRSCPQRRGTRVVVDDVEERDQGLGVGVGGSVGG</sequence>
<evidence type="ECO:0000313" key="3">
    <source>
        <dbReference type="EMBL" id="WLF52706.1"/>
    </source>
</evidence>
<dbReference type="RefSeq" id="WP_269591592.1">
    <property type="nucleotide sequence ID" value="NZ_CP130956.1"/>
</dbReference>
<dbReference type="EMBL" id="CP130956">
    <property type="protein sequence ID" value="WLF52706.1"/>
    <property type="molecule type" value="Genomic_DNA"/>
</dbReference>
<name>A0AAX3YUD7_RHOOP</name>
<evidence type="ECO:0000313" key="4">
    <source>
        <dbReference type="Proteomes" id="UP001066327"/>
    </source>
</evidence>
<organism evidence="3 5">
    <name type="scientific">Rhodococcus opacus</name>
    <name type="common">Nocardia opaca</name>
    <dbReference type="NCBI Taxonomy" id="37919"/>
    <lineage>
        <taxon>Bacteria</taxon>
        <taxon>Bacillati</taxon>
        <taxon>Actinomycetota</taxon>
        <taxon>Actinomycetes</taxon>
        <taxon>Mycobacteriales</taxon>
        <taxon>Nocardiaceae</taxon>
        <taxon>Rhodococcus</taxon>
    </lineage>
</organism>
<feature type="region of interest" description="Disordered" evidence="1">
    <location>
        <begin position="20"/>
        <end position="50"/>
    </location>
</feature>
<geneLocation type="plasmid" evidence="3 5">
    <name>pRho-VOC14-L</name>
</geneLocation>
<reference evidence="3" key="2">
    <citation type="submission" date="2023-07" db="EMBL/GenBank/DDBJ databases">
        <title>Genomic analysis of Rhodococcus opacus VOC-14 with glycol ethers degradation activity.</title>
        <authorList>
            <person name="Narkevich D.A."/>
            <person name="Hlushen A.M."/>
            <person name="Akhremchuk A.E."/>
            <person name="Sikolenko M.A."/>
            <person name="Valentovich L.N."/>
        </authorList>
    </citation>
    <scope>NUCLEOTIDE SEQUENCE</scope>
    <source>
        <strain evidence="3">VOC-14</strain>
        <plasmid evidence="3">pRho-VOC14-L</plasmid>
    </source>
</reference>
<evidence type="ECO:0000313" key="5">
    <source>
        <dbReference type="Proteomes" id="UP001231166"/>
    </source>
</evidence>
<protein>
    <recommendedName>
        <fullName evidence="6">Transposase</fullName>
    </recommendedName>
</protein>
<proteinExistence type="predicted"/>
<dbReference type="Proteomes" id="UP001066327">
    <property type="component" value="Unassembled WGS sequence"/>
</dbReference>
<reference evidence="2" key="1">
    <citation type="submission" date="2022-12" db="EMBL/GenBank/DDBJ databases">
        <authorList>
            <person name="Krivoruchko A.V."/>
            <person name="Elkin A."/>
        </authorList>
    </citation>
    <scope>NUCLEOTIDE SEQUENCE</scope>
    <source>
        <strain evidence="2">IEGM 249</strain>
    </source>
</reference>
<evidence type="ECO:0000256" key="1">
    <source>
        <dbReference type="SAM" id="MobiDB-lite"/>
    </source>
</evidence>
<dbReference type="Proteomes" id="UP001231166">
    <property type="component" value="Plasmid pRho-VOC14-L"/>
</dbReference>
<feature type="compositionally biased region" description="Basic and acidic residues" evidence="1">
    <location>
        <begin position="28"/>
        <end position="44"/>
    </location>
</feature>
<keyword evidence="3" id="KW-0614">Plasmid</keyword>
<dbReference type="EMBL" id="JAPWIS010000010">
    <property type="protein sequence ID" value="MCZ4586070.1"/>
    <property type="molecule type" value="Genomic_DNA"/>
</dbReference>
<accession>A0AAX3YUD7</accession>
<evidence type="ECO:0008006" key="6">
    <source>
        <dbReference type="Google" id="ProtNLM"/>
    </source>
</evidence>
<dbReference type="AlphaFoldDB" id="A0AAX3YUD7"/>
<keyword evidence="4" id="KW-1185">Reference proteome</keyword>
<gene>
    <name evidence="2" type="ORF">O4328_20670</name>
    <name evidence="3" type="ORF">Q5707_41745</name>
</gene>
<evidence type="ECO:0000313" key="2">
    <source>
        <dbReference type="EMBL" id="MCZ4586070.1"/>
    </source>
</evidence>